<dbReference type="PROSITE" id="PS00676">
    <property type="entry name" value="SIGMA54_INTERACT_2"/>
    <property type="match status" value="1"/>
</dbReference>
<keyword evidence="3" id="KW-0067">ATP-binding</keyword>
<gene>
    <name evidence="12" type="ORF">FJV41_37220</name>
</gene>
<comment type="caution">
    <text evidence="12">The sequence shown here is derived from an EMBL/GenBank/DDBJ whole genome shotgun (WGS) entry which is preliminary data.</text>
</comment>
<keyword evidence="7" id="KW-0804">Transcription</keyword>
<dbReference type="InterPro" id="IPR011006">
    <property type="entry name" value="CheY-like_superfamily"/>
</dbReference>
<keyword evidence="4" id="KW-0902">Two-component regulatory system</keyword>
<dbReference type="Gene3D" id="3.40.50.2300">
    <property type="match status" value="1"/>
</dbReference>
<dbReference type="InterPro" id="IPR002197">
    <property type="entry name" value="HTH_Fis"/>
</dbReference>
<dbReference type="SMART" id="SM00382">
    <property type="entry name" value="AAA"/>
    <property type="match status" value="1"/>
</dbReference>
<dbReference type="EMBL" id="VIFM01000223">
    <property type="protein sequence ID" value="TQF10885.1"/>
    <property type="molecule type" value="Genomic_DNA"/>
</dbReference>
<dbReference type="InterPro" id="IPR025662">
    <property type="entry name" value="Sigma_54_int_dom_ATP-bd_1"/>
</dbReference>
<keyword evidence="5" id="KW-0805">Transcription regulation</keyword>
<feature type="modified residue" description="4-aspartylphosphate" evidence="8">
    <location>
        <position position="60"/>
    </location>
</feature>
<evidence type="ECO:0000259" key="11">
    <source>
        <dbReference type="PROSITE" id="PS50110"/>
    </source>
</evidence>
<dbReference type="FunFam" id="3.40.50.300:FF:000006">
    <property type="entry name" value="DNA-binding transcriptional regulator NtrC"/>
    <property type="match status" value="1"/>
</dbReference>
<dbReference type="InterPro" id="IPR003593">
    <property type="entry name" value="AAA+_ATPase"/>
</dbReference>
<dbReference type="InterPro" id="IPR009057">
    <property type="entry name" value="Homeodomain-like_sf"/>
</dbReference>
<dbReference type="GO" id="GO:0006355">
    <property type="term" value="P:regulation of DNA-templated transcription"/>
    <property type="evidence" value="ECO:0007669"/>
    <property type="project" value="InterPro"/>
</dbReference>
<name>A0A540WPE3_9BACT</name>
<dbReference type="InterPro" id="IPR002078">
    <property type="entry name" value="Sigma_54_int"/>
</dbReference>
<dbReference type="AlphaFoldDB" id="A0A540WPE3"/>
<dbReference type="SUPFAM" id="SSF46689">
    <property type="entry name" value="Homeodomain-like"/>
    <property type="match status" value="1"/>
</dbReference>
<proteinExistence type="predicted"/>
<dbReference type="SMART" id="SM00448">
    <property type="entry name" value="REC"/>
    <property type="match status" value="1"/>
</dbReference>
<dbReference type="PANTHER" id="PTHR32071">
    <property type="entry name" value="TRANSCRIPTIONAL REGULATORY PROTEIN"/>
    <property type="match status" value="1"/>
</dbReference>
<keyword evidence="13" id="KW-1185">Reference proteome</keyword>
<evidence type="ECO:0000256" key="1">
    <source>
        <dbReference type="ARBA" id="ARBA00022553"/>
    </source>
</evidence>
<dbReference type="PROSITE" id="PS50045">
    <property type="entry name" value="SIGMA54_INTERACT_4"/>
    <property type="match status" value="1"/>
</dbReference>
<dbReference type="GO" id="GO:0000160">
    <property type="term" value="P:phosphorelay signal transduction system"/>
    <property type="evidence" value="ECO:0007669"/>
    <property type="project" value="UniProtKB-KW"/>
</dbReference>
<evidence type="ECO:0000256" key="2">
    <source>
        <dbReference type="ARBA" id="ARBA00022741"/>
    </source>
</evidence>
<dbReference type="CDD" id="cd00009">
    <property type="entry name" value="AAA"/>
    <property type="match status" value="1"/>
</dbReference>
<feature type="region of interest" description="Disordered" evidence="9">
    <location>
        <begin position="388"/>
        <end position="417"/>
    </location>
</feature>
<dbReference type="InterPro" id="IPR025943">
    <property type="entry name" value="Sigma_54_int_dom_ATP-bd_2"/>
</dbReference>
<evidence type="ECO:0000256" key="7">
    <source>
        <dbReference type="ARBA" id="ARBA00023163"/>
    </source>
</evidence>
<feature type="domain" description="Response regulatory" evidence="11">
    <location>
        <begin position="10"/>
        <end position="125"/>
    </location>
</feature>
<organism evidence="12 13">
    <name type="scientific">Myxococcus llanfairpwllgwyngyllgogerychwyrndrobwllllantysiliogogogochensis</name>
    <dbReference type="NCBI Taxonomy" id="2590453"/>
    <lineage>
        <taxon>Bacteria</taxon>
        <taxon>Pseudomonadati</taxon>
        <taxon>Myxococcota</taxon>
        <taxon>Myxococcia</taxon>
        <taxon>Myxococcales</taxon>
        <taxon>Cystobacterineae</taxon>
        <taxon>Myxococcaceae</taxon>
        <taxon>Myxococcus</taxon>
    </lineage>
</organism>
<evidence type="ECO:0000256" key="6">
    <source>
        <dbReference type="ARBA" id="ARBA00023125"/>
    </source>
</evidence>
<dbReference type="PRINTS" id="PR01590">
    <property type="entry name" value="HTHFIS"/>
</dbReference>
<keyword evidence="1 8" id="KW-0597">Phosphoprotein</keyword>
<evidence type="ECO:0000256" key="3">
    <source>
        <dbReference type="ARBA" id="ARBA00022840"/>
    </source>
</evidence>
<dbReference type="SUPFAM" id="SSF52540">
    <property type="entry name" value="P-loop containing nucleoside triphosphate hydrolases"/>
    <property type="match status" value="1"/>
</dbReference>
<dbReference type="RefSeq" id="WP_141647356.1">
    <property type="nucleotide sequence ID" value="NZ_VIFM01000223.1"/>
</dbReference>
<keyword evidence="2" id="KW-0547">Nucleotide-binding</keyword>
<dbReference type="GO" id="GO:0043565">
    <property type="term" value="F:sequence-specific DNA binding"/>
    <property type="evidence" value="ECO:0007669"/>
    <property type="project" value="InterPro"/>
</dbReference>
<dbReference type="PROSITE" id="PS00688">
    <property type="entry name" value="SIGMA54_INTERACT_3"/>
    <property type="match status" value="1"/>
</dbReference>
<dbReference type="Gene3D" id="1.10.10.60">
    <property type="entry name" value="Homeodomain-like"/>
    <property type="match status" value="1"/>
</dbReference>
<dbReference type="GO" id="GO:0005524">
    <property type="term" value="F:ATP binding"/>
    <property type="evidence" value="ECO:0007669"/>
    <property type="project" value="UniProtKB-KW"/>
</dbReference>
<dbReference type="InterPro" id="IPR001789">
    <property type="entry name" value="Sig_transdc_resp-reg_receiver"/>
</dbReference>
<evidence type="ECO:0000256" key="4">
    <source>
        <dbReference type="ARBA" id="ARBA00023012"/>
    </source>
</evidence>
<keyword evidence="6" id="KW-0238">DNA-binding</keyword>
<sequence length="479" mass="52388">MRGEPGAVSRVLVVDDDAGVRFTLREMLRSLSGVEVEQAEDGEAALEKLASRAFELVITDLRMPRMDGMELVRRVSGAPHAPRIIVITAHGSERFAVEAVKAGAYDYFRKPFDVDELLAVVTRALESVRLRHENERLTGELNLSRSMVFSSEPMGRLAQLVQRAGSRDVTVLITGESGTGKERVAEALVRASPRANGPYLRFNCAALTEELAEAELFGHSKGAFTGANRVRPGLFREADGGTLLLDEVGELAPPLQAKLLRVLQEGEVRPVGEDRPVKVDVRILAATHRDLRKRAAEGQFREDLYYRLNVVQLRVPPLRERPEDIPVLSRMFLDRFSGRFHTGPLKVPPGFVDRLMALPWPGNVRELENTLESLVALSSEGELDLSLLPTSEPRSAGAASTGPVAEGLRSEEGEAATGMGLKERVEAYERGLVLDALRIEGGNRSGAARRLGIGRATLHDKLRKYGLDSAPDEGGEGRS</sequence>
<dbReference type="Pfam" id="PF02954">
    <property type="entry name" value="HTH_8"/>
    <property type="match status" value="1"/>
</dbReference>
<dbReference type="InterPro" id="IPR058031">
    <property type="entry name" value="AAA_lid_NorR"/>
</dbReference>
<evidence type="ECO:0000256" key="8">
    <source>
        <dbReference type="PROSITE-ProRule" id="PRU00169"/>
    </source>
</evidence>
<dbReference type="SUPFAM" id="SSF52172">
    <property type="entry name" value="CheY-like"/>
    <property type="match status" value="1"/>
</dbReference>
<dbReference type="Proteomes" id="UP000315369">
    <property type="component" value="Unassembled WGS sequence"/>
</dbReference>
<dbReference type="Gene3D" id="1.10.8.60">
    <property type="match status" value="1"/>
</dbReference>
<feature type="domain" description="Sigma-54 factor interaction" evidence="10">
    <location>
        <begin position="147"/>
        <end position="376"/>
    </location>
</feature>
<dbReference type="PROSITE" id="PS00675">
    <property type="entry name" value="SIGMA54_INTERACT_1"/>
    <property type="match status" value="1"/>
</dbReference>
<dbReference type="InterPro" id="IPR025944">
    <property type="entry name" value="Sigma_54_int_dom_CS"/>
</dbReference>
<evidence type="ECO:0000259" key="10">
    <source>
        <dbReference type="PROSITE" id="PS50045"/>
    </source>
</evidence>
<accession>A0A540WPE3</accession>
<dbReference type="Pfam" id="PF00158">
    <property type="entry name" value="Sigma54_activat"/>
    <property type="match status" value="1"/>
</dbReference>
<dbReference type="Pfam" id="PF00072">
    <property type="entry name" value="Response_reg"/>
    <property type="match status" value="1"/>
</dbReference>
<reference evidence="12 13" key="1">
    <citation type="submission" date="2019-06" db="EMBL/GenBank/DDBJ databases">
        <authorList>
            <person name="Livingstone P."/>
            <person name="Whitworth D."/>
        </authorList>
    </citation>
    <scope>NUCLEOTIDE SEQUENCE [LARGE SCALE GENOMIC DNA]</scope>
    <source>
        <strain evidence="12 13">AM401</strain>
    </source>
</reference>
<dbReference type="PROSITE" id="PS50110">
    <property type="entry name" value="RESPONSE_REGULATORY"/>
    <property type="match status" value="1"/>
</dbReference>
<protein>
    <submittedName>
        <fullName evidence="12">Sigma-54-dependent Fis family transcriptional regulator</fullName>
    </submittedName>
</protein>
<evidence type="ECO:0000256" key="5">
    <source>
        <dbReference type="ARBA" id="ARBA00023015"/>
    </source>
</evidence>
<dbReference type="PANTHER" id="PTHR32071:SF117">
    <property type="entry name" value="PTS-DEPENDENT DIHYDROXYACETONE KINASE OPERON REGULATORY PROTEIN-RELATED"/>
    <property type="match status" value="1"/>
</dbReference>
<evidence type="ECO:0000313" key="13">
    <source>
        <dbReference type="Proteomes" id="UP000315369"/>
    </source>
</evidence>
<evidence type="ECO:0000256" key="9">
    <source>
        <dbReference type="SAM" id="MobiDB-lite"/>
    </source>
</evidence>
<dbReference type="OrthoDB" id="5378089at2"/>
<dbReference type="Pfam" id="PF25601">
    <property type="entry name" value="AAA_lid_14"/>
    <property type="match status" value="1"/>
</dbReference>
<dbReference type="Gene3D" id="3.40.50.300">
    <property type="entry name" value="P-loop containing nucleotide triphosphate hydrolases"/>
    <property type="match status" value="1"/>
</dbReference>
<dbReference type="FunFam" id="3.40.50.2300:FF:000018">
    <property type="entry name" value="DNA-binding transcriptional regulator NtrC"/>
    <property type="match status" value="1"/>
</dbReference>
<dbReference type="InterPro" id="IPR027417">
    <property type="entry name" value="P-loop_NTPase"/>
</dbReference>
<evidence type="ECO:0000313" key="12">
    <source>
        <dbReference type="EMBL" id="TQF10885.1"/>
    </source>
</evidence>